<dbReference type="SUPFAM" id="SSF46689">
    <property type="entry name" value="Homeodomain-like"/>
    <property type="match status" value="1"/>
</dbReference>
<evidence type="ECO:0000313" key="10">
    <source>
        <dbReference type="EMBL" id="KAF6138167.1"/>
    </source>
</evidence>
<evidence type="ECO:0000259" key="9">
    <source>
        <dbReference type="PROSITE" id="PS50071"/>
    </source>
</evidence>
<protein>
    <recommendedName>
        <fullName evidence="9">Homeobox domain-containing protein</fullName>
    </recommendedName>
</protein>
<reference evidence="10 11" key="1">
    <citation type="journal article" date="2020" name="IScience">
        <title>Genome Sequencing of the Endangered Kingdonia uniflora (Circaeasteraceae, Ranunculales) Reveals Potential Mechanisms of Evolutionary Specialization.</title>
        <authorList>
            <person name="Sun Y."/>
            <person name="Deng T."/>
            <person name="Zhang A."/>
            <person name="Moore M.J."/>
            <person name="Landis J.B."/>
            <person name="Lin N."/>
            <person name="Zhang H."/>
            <person name="Zhang X."/>
            <person name="Huang J."/>
            <person name="Zhang X."/>
            <person name="Sun H."/>
            <person name="Wang H."/>
        </authorList>
    </citation>
    <scope>NUCLEOTIDE SEQUENCE [LARGE SCALE GENOMIC DNA]</scope>
    <source>
        <strain evidence="10">TB1705</strain>
        <tissue evidence="10">Leaf</tissue>
    </source>
</reference>
<keyword evidence="5 8" id="KW-0371">Homeobox</keyword>
<evidence type="ECO:0000256" key="4">
    <source>
        <dbReference type="ARBA" id="ARBA00023125"/>
    </source>
</evidence>
<comment type="caution">
    <text evidence="10">The sequence shown here is derived from an EMBL/GenBank/DDBJ whole genome shotgun (WGS) entry which is preliminary data.</text>
</comment>
<dbReference type="PANTHER" id="PTHR11850">
    <property type="entry name" value="HOMEOBOX PROTEIN TRANSCRIPTION FACTORS"/>
    <property type="match status" value="1"/>
</dbReference>
<dbReference type="SMART" id="SM00574">
    <property type="entry name" value="POX"/>
    <property type="match status" value="1"/>
</dbReference>
<dbReference type="SMART" id="SM00389">
    <property type="entry name" value="HOX"/>
    <property type="match status" value="1"/>
</dbReference>
<dbReference type="InterPro" id="IPR050224">
    <property type="entry name" value="TALE_homeobox"/>
</dbReference>
<dbReference type="Proteomes" id="UP000541444">
    <property type="component" value="Unassembled WGS sequence"/>
</dbReference>
<evidence type="ECO:0000256" key="8">
    <source>
        <dbReference type="PROSITE-ProRule" id="PRU00108"/>
    </source>
</evidence>
<dbReference type="InterPro" id="IPR008422">
    <property type="entry name" value="KN_HD"/>
</dbReference>
<dbReference type="GO" id="GO:0005634">
    <property type="term" value="C:nucleus"/>
    <property type="evidence" value="ECO:0007669"/>
    <property type="project" value="UniProtKB-SubCell"/>
</dbReference>
<comment type="subcellular location">
    <subcellularLocation>
        <location evidence="1 8">Nucleus</location>
    </subcellularLocation>
</comment>
<dbReference type="EMBL" id="JACGCM010002611">
    <property type="protein sequence ID" value="KAF6138167.1"/>
    <property type="molecule type" value="Genomic_DNA"/>
</dbReference>
<dbReference type="Pfam" id="PF05920">
    <property type="entry name" value="Homeobox_KN"/>
    <property type="match status" value="1"/>
</dbReference>
<keyword evidence="6" id="KW-0804">Transcription</keyword>
<feature type="DNA-binding region" description="Homeobox" evidence="8">
    <location>
        <begin position="550"/>
        <end position="592"/>
    </location>
</feature>
<dbReference type="Pfam" id="PF07526">
    <property type="entry name" value="POX"/>
    <property type="match status" value="1"/>
</dbReference>
<evidence type="ECO:0000256" key="2">
    <source>
        <dbReference type="ARBA" id="ARBA00006454"/>
    </source>
</evidence>
<comment type="similarity">
    <text evidence="2">Belongs to the TALE/BELL homeobox family.</text>
</comment>
<dbReference type="AlphaFoldDB" id="A0A7J7L6D7"/>
<name>A0A7J7L6D7_9MAGN</name>
<dbReference type="InterPro" id="IPR001356">
    <property type="entry name" value="HD"/>
</dbReference>
<evidence type="ECO:0000313" key="11">
    <source>
        <dbReference type="Proteomes" id="UP000541444"/>
    </source>
</evidence>
<keyword evidence="11" id="KW-1185">Reference proteome</keyword>
<keyword evidence="3" id="KW-0805">Transcription regulation</keyword>
<feature type="domain" description="Homeobox" evidence="9">
    <location>
        <begin position="548"/>
        <end position="591"/>
    </location>
</feature>
<dbReference type="Gene3D" id="1.10.10.60">
    <property type="entry name" value="Homeodomain-like"/>
    <property type="match status" value="1"/>
</dbReference>
<dbReference type="GO" id="GO:0006355">
    <property type="term" value="P:regulation of DNA-templated transcription"/>
    <property type="evidence" value="ECO:0007669"/>
    <property type="project" value="InterPro"/>
</dbReference>
<gene>
    <name evidence="10" type="ORF">GIB67_011007</name>
</gene>
<evidence type="ECO:0000256" key="6">
    <source>
        <dbReference type="ARBA" id="ARBA00023163"/>
    </source>
</evidence>
<organism evidence="10 11">
    <name type="scientific">Kingdonia uniflora</name>
    <dbReference type="NCBI Taxonomy" id="39325"/>
    <lineage>
        <taxon>Eukaryota</taxon>
        <taxon>Viridiplantae</taxon>
        <taxon>Streptophyta</taxon>
        <taxon>Embryophyta</taxon>
        <taxon>Tracheophyta</taxon>
        <taxon>Spermatophyta</taxon>
        <taxon>Magnoliopsida</taxon>
        <taxon>Ranunculales</taxon>
        <taxon>Circaeasteraceae</taxon>
        <taxon>Kingdonia</taxon>
    </lineage>
</organism>
<keyword evidence="7 8" id="KW-0539">Nucleus</keyword>
<dbReference type="CDD" id="cd00086">
    <property type="entry name" value="homeodomain"/>
    <property type="match status" value="1"/>
</dbReference>
<evidence type="ECO:0000256" key="5">
    <source>
        <dbReference type="ARBA" id="ARBA00023155"/>
    </source>
</evidence>
<dbReference type="PROSITE" id="PS50071">
    <property type="entry name" value="HOMEOBOX_2"/>
    <property type="match status" value="1"/>
</dbReference>
<dbReference type="InterPro" id="IPR009057">
    <property type="entry name" value="Homeodomain-like_sf"/>
</dbReference>
<keyword evidence="4 8" id="KW-0238">DNA-binding</keyword>
<evidence type="ECO:0000256" key="7">
    <source>
        <dbReference type="ARBA" id="ARBA00023242"/>
    </source>
</evidence>
<dbReference type="InterPro" id="IPR006563">
    <property type="entry name" value="POX_dom"/>
</dbReference>
<sequence length="621" mass="70499">MENHLFNGSLDTTDQIPMEIDRISADMYSSSHVHRDSLSFNSQNQIMSRYPLLPSLPFEQINDLRIEEVEPSACGNTSFQDHLANLFATNTNLLGNLNEVQTSTTSGFQIEDSRTFGSNGCCNTSSSNFDKYVVQDFGRGAPMRTIYHPLGTWVSTDKISYNEDRENHFYGGYCMPNNDLSLSLATYQPSAINIATVPDQCSDVSSEAPGQTSRNSKELSSGFGYYKPIHLTNVVSGSKYLHAIQQILAEVANYSVGDLDHLTKMPFSSSSSAEKDLVVTGLDGQMEFMMQRQDGEAKKAQLLTLLQMVDSRYNQCLDEIHTVVSAFHAASDLDPQIHSRFTLQTVSFLFRDLRDRLANQIMILGKNLRAGCVRSEDKSFDSTIIKRQWALQQIKKDHQSWRPQRGLPEKSVSVLRAWMFQNFLHPGFGAIRTALKEKWIWRFGEERDGMCRYALKQSIGREEKDGRMEGNSDYNTRRHLDDGAVNEDAIVWKPDLDGKFTTALTREELIDESCGPLTQDKLVYMYVRSQATSQSADNYGESFVHLFMECVYVNSLYPKDAEKHLLAVRSGLTRNQVANWFINARVRLWKPMIEEMYLEINSRKVLRAENGADSDHGSHYH</sequence>
<dbReference type="OrthoDB" id="10056939at2759"/>
<proteinExistence type="inferred from homology"/>
<evidence type="ECO:0000256" key="3">
    <source>
        <dbReference type="ARBA" id="ARBA00023015"/>
    </source>
</evidence>
<accession>A0A7J7L6D7</accession>
<dbReference type="GO" id="GO:0003677">
    <property type="term" value="F:DNA binding"/>
    <property type="evidence" value="ECO:0007669"/>
    <property type="project" value="UniProtKB-UniRule"/>
</dbReference>
<evidence type="ECO:0000256" key="1">
    <source>
        <dbReference type="ARBA" id="ARBA00004123"/>
    </source>
</evidence>